<dbReference type="PANTHER" id="PTHR30486:SF6">
    <property type="entry name" value="TYPE IV PILUS RETRACTATION ATPASE PILT"/>
    <property type="match status" value="1"/>
</dbReference>
<dbReference type="EMBL" id="NPIB01000034">
    <property type="protein sequence ID" value="PLC56263.1"/>
    <property type="molecule type" value="Genomic_DNA"/>
</dbReference>
<comment type="function">
    <text evidence="2">Part of the Type IV secretion system.</text>
</comment>
<dbReference type="AlphaFoldDB" id="A0A2N4UMN1"/>
<feature type="domain" description="Bacterial type II secretion system protein E" evidence="3">
    <location>
        <begin position="73"/>
        <end position="283"/>
    </location>
</feature>
<reference evidence="4 5" key="1">
    <citation type="journal article" date="2018" name="Syst. Appl. Microbiol.">
        <title>Photobacterium carnosum sp. nov., isolated from spoiled modified atmosphere packaged poultry meat.</title>
        <authorList>
            <person name="Hilgarth M."/>
            <person name="Fuertes S."/>
            <person name="Ehrmann M."/>
            <person name="Vogel R.F."/>
        </authorList>
    </citation>
    <scope>NUCLEOTIDE SEQUENCE [LARGE SCALE GENOMIC DNA]</scope>
    <source>
        <strain evidence="4 5">TMW 2.2021</strain>
    </source>
</reference>
<dbReference type="CDD" id="cd01130">
    <property type="entry name" value="VirB11-like_ATPase"/>
    <property type="match status" value="1"/>
</dbReference>
<dbReference type="InterPro" id="IPR001482">
    <property type="entry name" value="T2SS/T4SS_dom"/>
</dbReference>
<evidence type="ECO:0000313" key="4">
    <source>
        <dbReference type="EMBL" id="PLC56263.1"/>
    </source>
</evidence>
<dbReference type="Pfam" id="PF00437">
    <property type="entry name" value="T2SSE"/>
    <property type="match status" value="1"/>
</dbReference>
<dbReference type="RefSeq" id="WP_065208447.1">
    <property type="nucleotide sequence ID" value="NZ_BPPU01000006.1"/>
</dbReference>
<dbReference type="InterPro" id="IPR014155">
    <property type="entry name" value="VirB11"/>
</dbReference>
<protein>
    <recommendedName>
        <fullName evidence="2">Type IV secretion system protein</fullName>
    </recommendedName>
</protein>
<accession>A0A2N4UMN1</accession>
<keyword evidence="5" id="KW-1185">Reference proteome</keyword>
<dbReference type="NCBIfam" id="TIGR02788">
    <property type="entry name" value="VirB11"/>
    <property type="match status" value="1"/>
</dbReference>
<evidence type="ECO:0000256" key="1">
    <source>
        <dbReference type="ARBA" id="ARBA00006611"/>
    </source>
</evidence>
<dbReference type="SUPFAM" id="SSF52540">
    <property type="entry name" value="P-loop containing nucleoside triphosphate hydrolases"/>
    <property type="match status" value="1"/>
</dbReference>
<dbReference type="OrthoDB" id="9810761at2"/>
<evidence type="ECO:0000313" key="5">
    <source>
        <dbReference type="Proteomes" id="UP000234420"/>
    </source>
</evidence>
<gene>
    <name evidence="4" type="primary">virB11</name>
    <name evidence="4" type="ORF">CIK00_19345</name>
</gene>
<dbReference type="Gene3D" id="3.40.50.300">
    <property type="entry name" value="P-loop containing nucleotide triphosphate hydrolases"/>
    <property type="match status" value="1"/>
</dbReference>
<keyword evidence="2" id="KW-0547">Nucleotide-binding</keyword>
<dbReference type="Proteomes" id="UP000234420">
    <property type="component" value="Unassembled WGS sequence"/>
</dbReference>
<sequence length="318" mass="35669">MKKDDSSLRYYLQPLTRYLTLEGVTEIVINRECEVFTEVNGQWQCDKNDELTFSFLSSLCRAIAAYSDNDFGDHAPILSAQLPDGERIQCVCAPVVKAGQLSLTIRKPSTYVLSLADFEQQGFFDYVPYDADFFRRAILEKKTIVIAGGTGSGKTTFDRALMEIIPLDERLITIEDVSELISSHANQINLFYPSEAKAGDLITAASLLKSCLRMKPDRILLAELRGAEAFDFINVASSGHRGSLTTCHADNCAMTFERLAMMIMQNPAAQTLHYDVIQRLLHDVIDIVVHVDNEKIGKNGRPAKGRHITEIWVRENEK</sequence>
<dbReference type="PANTHER" id="PTHR30486">
    <property type="entry name" value="TWITCHING MOTILITY PROTEIN PILT"/>
    <property type="match status" value="1"/>
</dbReference>
<evidence type="ECO:0000259" key="3">
    <source>
        <dbReference type="Pfam" id="PF00437"/>
    </source>
</evidence>
<comment type="caution">
    <text evidence="4">The sequence shown here is derived from an EMBL/GenBank/DDBJ whole genome shotgun (WGS) entry which is preliminary data.</text>
</comment>
<dbReference type="InterPro" id="IPR050921">
    <property type="entry name" value="T4SS_GSP_E_ATPase"/>
</dbReference>
<evidence type="ECO:0000256" key="2">
    <source>
        <dbReference type="RuleBase" id="RU366071"/>
    </source>
</evidence>
<dbReference type="GO" id="GO:0043684">
    <property type="term" value="C:type IV secretion system complex"/>
    <property type="evidence" value="ECO:0007669"/>
    <property type="project" value="UniProtKB-UniRule"/>
</dbReference>
<organism evidence="4 5">
    <name type="scientific">Photobacterium carnosum</name>
    <dbReference type="NCBI Taxonomy" id="2023717"/>
    <lineage>
        <taxon>Bacteria</taxon>
        <taxon>Pseudomonadati</taxon>
        <taxon>Pseudomonadota</taxon>
        <taxon>Gammaproteobacteria</taxon>
        <taxon>Vibrionales</taxon>
        <taxon>Vibrionaceae</taxon>
        <taxon>Photobacterium</taxon>
    </lineage>
</organism>
<dbReference type="InterPro" id="IPR027417">
    <property type="entry name" value="P-loop_NTPase"/>
</dbReference>
<comment type="similarity">
    <text evidence="1 2">Belongs to the GSP E family.</text>
</comment>
<dbReference type="GO" id="GO:0044097">
    <property type="term" value="P:secretion by the type IV secretion system"/>
    <property type="evidence" value="ECO:0007669"/>
    <property type="project" value="InterPro"/>
</dbReference>
<proteinExistence type="inferred from homology"/>
<dbReference type="Gene3D" id="3.30.450.90">
    <property type="match status" value="1"/>
</dbReference>
<dbReference type="GO" id="GO:0005524">
    <property type="term" value="F:ATP binding"/>
    <property type="evidence" value="ECO:0007669"/>
    <property type="project" value="UniProtKB-UniRule"/>
</dbReference>
<name>A0A2N4UMN1_9GAMM</name>
<dbReference type="GO" id="GO:0016887">
    <property type="term" value="F:ATP hydrolysis activity"/>
    <property type="evidence" value="ECO:0007669"/>
    <property type="project" value="InterPro"/>
</dbReference>
<keyword evidence="2" id="KW-0067">ATP-binding</keyword>